<proteinExistence type="predicted"/>
<accession>A0AAD9L765</accession>
<organism evidence="1 2">
    <name type="scientific">Ridgeia piscesae</name>
    <name type="common">Tubeworm</name>
    <dbReference type="NCBI Taxonomy" id="27915"/>
    <lineage>
        <taxon>Eukaryota</taxon>
        <taxon>Metazoa</taxon>
        <taxon>Spiralia</taxon>
        <taxon>Lophotrochozoa</taxon>
        <taxon>Annelida</taxon>
        <taxon>Polychaeta</taxon>
        <taxon>Sedentaria</taxon>
        <taxon>Canalipalpata</taxon>
        <taxon>Sabellida</taxon>
        <taxon>Siboglinidae</taxon>
        <taxon>Ridgeia</taxon>
    </lineage>
</organism>
<evidence type="ECO:0000313" key="2">
    <source>
        <dbReference type="Proteomes" id="UP001209878"/>
    </source>
</evidence>
<dbReference type="Proteomes" id="UP001209878">
    <property type="component" value="Unassembled WGS sequence"/>
</dbReference>
<sequence>MYLEAEPFPLFEVVYLDRRVSRQTCVDDPQPVSAPAAVRLSRGVAVKQDGRVVGEHALRTVEEDDGRDGAQRPTRCLDLKRVRGPPVDVSIRLDGAGQHLRFCDVTAKCHAQSFVCV</sequence>
<dbReference type="EMBL" id="JAODUO010000308">
    <property type="protein sequence ID" value="KAK2183525.1"/>
    <property type="molecule type" value="Genomic_DNA"/>
</dbReference>
<keyword evidence="2" id="KW-1185">Reference proteome</keyword>
<name>A0AAD9L765_RIDPI</name>
<gene>
    <name evidence="1" type="ORF">NP493_308g02035</name>
</gene>
<reference evidence="1" key="1">
    <citation type="journal article" date="2023" name="Mol. Biol. Evol.">
        <title>Third-Generation Sequencing Reveals the Adaptive Role of the Epigenome in Three Deep-Sea Polychaetes.</title>
        <authorList>
            <person name="Perez M."/>
            <person name="Aroh O."/>
            <person name="Sun Y."/>
            <person name="Lan Y."/>
            <person name="Juniper S.K."/>
            <person name="Young C.R."/>
            <person name="Angers B."/>
            <person name="Qian P.Y."/>
        </authorList>
    </citation>
    <scope>NUCLEOTIDE SEQUENCE</scope>
    <source>
        <strain evidence="1">R07B-5</strain>
    </source>
</reference>
<comment type="caution">
    <text evidence="1">The sequence shown here is derived from an EMBL/GenBank/DDBJ whole genome shotgun (WGS) entry which is preliminary data.</text>
</comment>
<dbReference type="AlphaFoldDB" id="A0AAD9L765"/>
<evidence type="ECO:0000313" key="1">
    <source>
        <dbReference type="EMBL" id="KAK2183525.1"/>
    </source>
</evidence>
<protein>
    <submittedName>
        <fullName evidence="1">Uncharacterized protein</fullName>
    </submittedName>
</protein>